<dbReference type="AlphaFoldDB" id="A0A0F5K4L5"/>
<dbReference type="PATRIC" id="fig|28092.6.peg.519"/>
<proteinExistence type="predicted"/>
<comment type="caution">
    <text evidence="2">The sequence shown here is derived from an EMBL/GenBank/DDBJ whole genome shotgun (WGS) entry which is preliminary data.</text>
</comment>
<dbReference type="Proteomes" id="UP000033618">
    <property type="component" value="Unassembled WGS sequence"/>
</dbReference>
<dbReference type="InterPro" id="IPR019052">
    <property type="entry name" value="DUF2383"/>
</dbReference>
<dbReference type="NCBIfam" id="TIGR02284">
    <property type="entry name" value="PA2169 family four-helix-bundle protein"/>
    <property type="match status" value="1"/>
</dbReference>
<gene>
    <name evidence="2" type="ORF">WM40_02225</name>
</gene>
<evidence type="ECO:0000313" key="2">
    <source>
        <dbReference type="EMBL" id="KKB65051.1"/>
    </source>
</evidence>
<dbReference type="InterPro" id="IPR016920">
    <property type="entry name" value="UCP029477"/>
</dbReference>
<dbReference type="STRING" id="28092.WM40_02225"/>
<evidence type="ECO:0000313" key="3">
    <source>
        <dbReference type="Proteomes" id="UP000033618"/>
    </source>
</evidence>
<feature type="domain" description="DUF2383" evidence="1">
    <location>
        <begin position="4"/>
        <end position="112"/>
    </location>
</feature>
<name>A0A0F5K4L5_9BURK</name>
<dbReference type="InterPro" id="IPR011971">
    <property type="entry name" value="CHP02284"/>
</dbReference>
<keyword evidence="3" id="KW-1185">Reference proteome</keyword>
<dbReference type="Pfam" id="PF09537">
    <property type="entry name" value="DUF2383"/>
    <property type="match status" value="1"/>
</dbReference>
<protein>
    <submittedName>
        <fullName evidence="2">Aldehyde dehydrogenase</fullName>
    </submittedName>
</protein>
<dbReference type="SUPFAM" id="SSF47240">
    <property type="entry name" value="Ferritin-like"/>
    <property type="match status" value="1"/>
</dbReference>
<dbReference type="InterPro" id="IPR012347">
    <property type="entry name" value="Ferritin-like"/>
</dbReference>
<sequence length="148" mass="16195">MTTTTKILNGLIETSIDGEKGFRKAAEDTQDSGLKALFIERAGECAAAVTELQAEVGRLGASPEDEGSFAGTLHRGWLSVKAAVASHDDLAVLEEVERGEDAAKKNYREALAQDLPPEVRTLIEKQNQGVIRNHDRIRDLRNERRAAK</sequence>
<dbReference type="RefSeq" id="WP_046152148.1">
    <property type="nucleotide sequence ID" value="NZ_CADFGU010000004.1"/>
</dbReference>
<organism evidence="2 3">
    <name type="scientific">Robbsia andropogonis</name>
    <dbReference type="NCBI Taxonomy" id="28092"/>
    <lineage>
        <taxon>Bacteria</taxon>
        <taxon>Pseudomonadati</taxon>
        <taxon>Pseudomonadota</taxon>
        <taxon>Betaproteobacteria</taxon>
        <taxon>Burkholderiales</taxon>
        <taxon>Burkholderiaceae</taxon>
        <taxon>Robbsia</taxon>
    </lineage>
</organism>
<dbReference type="Gene3D" id="1.20.1260.10">
    <property type="match status" value="1"/>
</dbReference>
<evidence type="ECO:0000259" key="1">
    <source>
        <dbReference type="Pfam" id="PF09537"/>
    </source>
</evidence>
<accession>A0A0F5K4L5</accession>
<dbReference type="OrthoDB" id="282393at2"/>
<dbReference type="PIRSF" id="PIRSF029477">
    <property type="entry name" value="UCP029477"/>
    <property type="match status" value="1"/>
</dbReference>
<dbReference type="EMBL" id="LAQU01000002">
    <property type="protein sequence ID" value="KKB65051.1"/>
    <property type="molecule type" value="Genomic_DNA"/>
</dbReference>
<reference evidence="2 3" key="1">
    <citation type="submission" date="2015-03" db="EMBL/GenBank/DDBJ databases">
        <title>Draft Genome Sequence of Burkholderia andropogonis type strain ICMP2807, isolated from Sorghum bicolor.</title>
        <authorList>
            <person name="Lopes-Santos L."/>
            <person name="Castro D.B."/>
            <person name="Ottoboni L.M."/>
            <person name="Park D."/>
            <person name="Weirc B.S."/>
            <person name="Destefano S.A."/>
        </authorList>
    </citation>
    <scope>NUCLEOTIDE SEQUENCE [LARGE SCALE GENOMIC DNA]</scope>
    <source>
        <strain evidence="2 3">ICMP2807</strain>
    </source>
</reference>
<dbReference type="InterPro" id="IPR009078">
    <property type="entry name" value="Ferritin-like_SF"/>
</dbReference>